<dbReference type="Proteomes" id="UP000708208">
    <property type="component" value="Unassembled WGS sequence"/>
</dbReference>
<dbReference type="AlphaFoldDB" id="A0A8J2PUA4"/>
<reference evidence="1" key="1">
    <citation type="submission" date="2021-06" db="EMBL/GenBank/DDBJ databases">
        <authorList>
            <person name="Hodson N. C."/>
            <person name="Mongue J. A."/>
            <person name="Jaron S. K."/>
        </authorList>
    </citation>
    <scope>NUCLEOTIDE SEQUENCE</scope>
</reference>
<sequence>MNFFVNLILCSILGLFVLSDAAKCVYYGSPGST</sequence>
<feature type="non-terminal residue" evidence="1">
    <location>
        <position position="1"/>
    </location>
</feature>
<name>A0A8J2PUA4_9HEXA</name>
<keyword evidence="2" id="KW-1185">Reference proteome</keyword>
<evidence type="ECO:0000313" key="1">
    <source>
        <dbReference type="EMBL" id="CAG7833129.1"/>
    </source>
</evidence>
<protein>
    <submittedName>
        <fullName evidence="1">Uncharacterized protein</fullName>
    </submittedName>
</protein>
<organism evidence="1 2">
    <name type="scientific">Allacma fusca</name>
    <dbReference type="NCBI Taxonomy" id="39272"/>
    <lineage>
        <taxon>Eukaryota</taxon>
        <taxon>Metazoa</taxon>
        <taxon>Ecdysozoa</taxon>
        <taxon>Arthropoda</taxon>
        <taxon>Hexapoda</taxon>
        <taxon>Collembola</taxon>
        <taxon>Symphypleona</taxon>
        <taxon>Sminthuridae</taxon>
        <taxon>Allacma</taxon>
    </lineage>
</organism>
<proteinExistence type="predicted"/>
<dbReference type="EMBL" id="CAJVCH010568655">
    <property type="protein sequence ID" value="CAG7833129.1"/>
    <property type="molecule type" value="Genomic_DNA"/>
</dbReference>
<comment type="caution">
    <text evidence="1">The sequence shown here is derived from an EMBL/GenBank/DDBJ whole genome shotgun (WGS) entry which is preliminary data.</text>
</comment>
<evidence type="ECO:0000313" key="2">
    <source>
        <dbReference type="Proteomes" id="UP000708208"/>
    </source>
</evidence>
<accession>A0A8J2PUA4</accession>
<gene>
    <name evidence="1" type="ORF">AFUS01_LOCUS42775</name>
</gene>